<comment type="similarity">
    <text evidence="1">Belongs to the transferase hexapeptide repeat family.</text>
</comment>
<feature type="compositionally biased region" description="Basic and acidic residues" evidence="2">
    <location>
        <begin position="208"/>
        <end position="225"/>
    </location>
</feature>
<feature type="region of interest" description="Disordered" evidence="2">
    <location>
        <begin position="199"/>
        <end position="225"/>
    </location>
</feature>
<dbReference type="EMBL" id="JAUFPT010000023">
    <property type="protein sequence ID" value="MDN3570551.1"/>
    <property type="molecule type" value="Genomic_DNA"/>
</dbReference>
<dbReference type="Gene3D" id="2.160.10.10">
    <property type="entry name" value="Hexapeptide repeat proteins"/>
    <property type="match status" value="1"/>
</dbReference>
<sequence length="225" mass="24604">MHRLRRGRNPHNETRVHLAKLAKRYGFSIGAYSYGRPKVRFAESGRRLTIGRYCSIADKVEILLGGDHRLDWASTYPFAAMRGLFPDARAPEDYHASRGDVVIGHDVWLGSGCMILSGVTIGPGAVVAARAVVTRDVPAYAVVAGNPARVVRHRFDEATAKALEAAAWWDRPHEVVTRLVPLLQSGRVADLLAALRTGADSRTGGAESPHDAHRAHHEPDPRTGR</sequence>
<dbReference type="Pfam" id="PF00132">
    <property type="entry name" value="Hexapep"/>
    <property type="match status" value="1"/>
</dbReference>
<dbReference type="GO" id="GO:0016746">
    <property type="term" value="F:acyltransferase activity"/>
    <property type="evidence" value="ECO:0007669"/>
    <property type="project" value="UniProtKB-KW"/>
</dbReference>
<organism evidence="3 4">
    <name type="scientific">Methylobacterium longum</name>
    <dbReference type="NCBI Taxonomy" id="767694"/>
    <lineage>
        <taxon>Bacteria</taxon>
        <taxon>Pseudomonadati</taxon>
        <taxon>Pseudomonadota</taxon>
        <taxon>Alphaproteobacteria</taxon>
        <taxon>Hyphomicrobiales</taxon>
        <taxon>Methylobacteriaceae</taxon>
        <taxon>Methylobacterium</taxon>
    </lineage>
</organism>
<reference evidence="4" key="1">
    <citation type="journal article" date="2019" name="Int. J. Syst. Evol. Microbiol.">
        <title>The Global Catalogue of Microorganisms (GCM) 10K type strain sequencing project: providing services to taxonomists for standard genome sequencing and annotation.</title>
        <authorList>
            <consortium name="The Broad Institute Genomics Platform"/>
            <consortium name="The Broad Institute Genome Sequencing Center for Infectious Disease"/>
            <person name="Wu L."/>
            <person name="Ma J."/>
        </authorList>
    </citation>
    <scope>NUCLEOTIDE SEQUENCE [LARGE SCALE GENOMIC DNA]</scope>
    <source>
        <strain evidence="4">CECT 7806</strain>
    </source>
</reference>
<evidence type="ECO:0000256" key="1">
    <source>
        <dbReference type="ARBA" id="ARBA00007274"/>
    </source>
</evidence>
<dbReference type="InterPro" id="IPR050179">
    <property type="entry name" value="Trans_hexapeptide_repeat"/>
</dbReference>
<keyword evidence="3" id="KW-0012">Acyltransferase</keyword>
<evidence type="ECO:0000313" key="4">
    <source>
        <dbReference type="Proteomes" id="UP001244297"/>
    </source>
</evidence>
<evidence type="ECO:0000256" key="2">
    <source>
        <dbReference type="SAM" id="MobiDB-lite"/>
    </source>
</evidence>
<proteinExistence type="inferred from homology"/>
<evidence type="ECO:0000313" key="3">
    <source>
        <dbReference type="EMBL" id="MDN3570551.1"/>
    </source>
</evidence>
<dbReference type="PANTHER" id="PTHR43300:SF11">
    <property type="entry name" value="ACETYLTRANSFERASE RV3034C-RELATED"/>
    <property type="match status" value="1"/>
</dbReference>
<dbReference type="Proteomes" id="UP001244297">
    <property type="component" value="Unassembled WGS sequence"/>
</dbReference>
<keyword evidence="3" id="KW-0808">Transferase</keyword>
<dbReference type="PANTHER" id="PTHR43300">
    <property type="entry name" value="ACETYLTRANSFERASE"/>
    <property type="match status" value="1"/>
</dbReference>
<dbReference type="EC" id="2.3.1.-" evidence="3"/>
<dbReference type="CDD" id="cd03349">
    <property type="entry name" value="LbH_XAT"/>
    <property type="match status" value="1"/>
</dbReference>
<accession>A0ABT8ALV7</accession>
<dbReference type="RefSeq" id="WP_283206424.1">
    <property type="nucleotide sequence ID" value="NZ_BPQS01000003.1"/>
</dbReference>
<protein>
    <submittedName>
        <fullName evidence="3">CatB-related O-acetyltransferase</fullName>
        <ecNumber evidence="3">2.3.1.-</ecNumber>
    </submittedName>
</protein>
<name>A0ABT8ALV7_9HYPH</name>
<keyword evidence="4" id="KW-1185">Reference proteome</keyword>
<dbReference type="InterPro" id="IPR001451">
    <property type="entry name" value="Hexapep"/>
</dbReference>
<dbReference type="SUPFAM" id="SSF51161">
    <property type="entry name" value="Trimeric LpxA-like enzymes"/>
    <property type="match status" value="1"/>
</dbReference>
<dbReference type="InterPro" id="IPR011004">
    <property type="entry name" value="Trimer_LpxA-like_sf"/>
</dbReference>
<comment type="caution">
    <text evidence="3">The sequence shown here is derived from an EMBL/GenBank/DDBJ whole genome shotgun (WGS) entry which is preliminary data.</text>
</comment>
<gene>
    <name evidence="3" type="ORF">QWZ18_07935</name>
</gene>